<keyword evidence="2" id="KW-0732">Signal</keyword>
<dbReference type="EMBL" id="BMAO01023871">
    <property type="protein sequence ID" value="GFQ91506.1"/>
    <property type="molecule type" value="Genomic_DNA"/>
</dbReference>
<dbReference type="Proteomes" id="UP000887116">
    <property type="component" value="Unassembled WGS sequence"/>
</dbReference>
<keyword evidence="1" id="KW-0812">Transmembrane</keyword>
<evidence type="ECO:0000256" key="2">
    <source>
        <dbReference type="SAM" id="SignalP"/>
    </source>
</evidence>
<dbReference type="Pfam" id="PF25057">
    <property type="entry name" value="CUT_N"/>
    <property type="match status" value="1"/>
</dbReference>
<protein>
    <submittedName>
        <fullName evidence="4">ZP domain-containing protein</fullName>
    </submittedName>
</protein>
<organism evidence="4 5">
    <name type="scientific">Trichonephila clavata</name>
    <name type="common">Joro spider</name>
    <name type="synonym">Nephila clavata</name>
    <dbReference type="NCBI Taxonomy" id="2740835"/>
    <lineage>
        <taxon>Eukaryota</taxon>
        <taxon>Metazoa</taxon>
        <taxon>Ecdysozoa</taxon>
        <taxon>Arthropoda</taxon>
        <taxon>Chelicerata</taxon>
        <taxon>Arachnida</taxon>
        <taxon>Araneae</taxon>
        <taxon>Araneomorphae</taxon>
        <taxon>Entelegynae</taxon>
        <taxon>Araneoidea</taxon>
        <taxon>Nephilidae</taxon>
        <taxon>Trichonephila</taxon>
    </lineage>
</organism>
<proteinExistence type="predicted"/>
<gene>
    <name evidence="4" type="primary">AVEN_54103_1</name>
    <name evidence="4" type="ORF">TNCT_454451</name>
</gene>
<dbReference type="PROSITE" id="PS51034">
    <property type="entry name" value="ZP_2"/>
    <property type="match status" value="1"/>
</dbReference>
<reference evidence="4" key="1">
    <citation type="submission" date="2020-07" db="EMBL/GenBank/DDBJ databases">
        <title>Multicomponent nature underlies the extraordinary mechanical properties of spider dragline silk.</title>
        <authorList>
            <person name="Kono N."/>
            <person name="Nakamura H."/>
            <person name="Mori M."/>
            <person name="Yoshida Y."/>
            <person name="Ohtoshi R."/>
            <person name="Malay A.D."/>
            <person name="Moran D.A.P."/>
            <person name="Tomita M."/>
            <person name="Numata K."/>
            <person name="Arakawa K."/>
        </authorList>
    </citation>
    <scope>NUCLEOTIDE SEQUENCE</scope>
</reference>
<feature type="transmembrane region" description="Helical" evidence="1">
    <location>
        <begin position="422"/>
        <end position="441"/>
    </location>
</feature>
<dbReference type="InterPro" id="IPR055355">
    <property type="entry name" value="ZP-C"/>
</dbReference>
<name>A0A8X6L102_TRICU</name>
<comment type="caution">
    <text evidence="4">The sequence shown here is derived from an EMBL/GenBank/DDBJ whole genome shotgun (WGS) entry which is preliminary data.</text>
</comment>
<feature type="signal peptide" evidence="2">
    <location>
        <begin position="1"/>
        <end position="30"/>
    </location>
</feature>
<dbReference type="AlphaFoldDB" id="A0A8X6L102"/>
<evidence type="ECO:0000256" key="1">
    <source>
        <dbReference type="SAM" id="Phobius"/>
    </source>
</evidence>
<feature type="chain" id="PRO_5036464283" evidence="2">
    <location>
        <begin position="31"/>
        <end position="460"/>
    </location>
</feature>
<dbReference type="InterPro" id="IPR001507">
    <property type="entry name" value="ZP_dom"/>
</dbReference>
<dbReference type="OrthoDB" id="6435920at2759"/>
<evidence type="ECO:0000313" key="4">
    <source>
        <dbReference type="EMBL" id="GFQ91506.1"/>
    </source>
</evidence>
<accession>A0A8X6L102</accession>
<dbReference type="PANTHER" id="PTHR46560:SF5">
    <property type="entry name" value="CYPHER, ISOFORM B"/>
    <property type="match status" value="1"/>
</dbReference>
<dbReference type="PANTHER" id="PTHR46560">
    <property type="entry name" value="CYPHER, ISOFORM B"/>
    <property type="match status" value="1"/>
</dbReference>
<sequence>MFDFFRANSIFTSLAVNSVLLFLVAISVSGERVTSNRVNVSAVCDQTHLHTTFKFRQVFRGSIFVTDFYFDDVCRFMFRSSNETELKISFPMYPCEFDVIESGRKTFSRTTIKVQHHHMIRSIFDKSFAISCEIPPLLNETQTAIVARLRERDKFTIADDAPIFRIRFDLKSGLRLFGRVGEPVESNLYFIVSLRDGGEHSDMMVQNCYAHSTDILNNRTVLFHLSDFYGCPDPLFIMANFSISNQTSDDSNMMVYALVKNFTLLSKKRIFFTCAITLCESSCPSVCNRSEPLTEIIWTDVITKKIVRRRDNATRTVTPMLCGGPSRRRKRSLGDIMGRFFKLEILNNVAEQQMGSIATLANNDVYVETSAVIANATNWDDIEVLTHDAFQNILTSFASSRDVEYFNMTDGKLDVLPTTLQVVSLFLCVGFTGIVVFCCRWEDLLRNLRRKICSFYRRLR</sequence>
<evidence type="ECO:0000259" key="3">
    <source>
        <dbReference type="PROSITE" id="PS51034"/>
    </source>
</evidence>
<keyword evidence="5" id="KW-1185">Reference proteome</keyword>
<dbReference type="SMART" id="SM00241">
    <property type="entry name" value="ZP"/>
    <property type="match status" value="1"/>
</dbReference>
<keyword evidence="1" id="KW-0472">Membrane</keyword>
<dbReference type="Pfam" id="PF00100">
    <property type="entry name" value="Zona_pellucida"/>
    <property type="match status" value="1"/>
</dbReference>
<evidence type="ECO:0000313" key="5">
    <source>
        <dbReference type="Proteomes" id="UP000887116"/>
    </source>
</evidence>
<dbReference type="InterPro" id="IPR056953">
    <property type="entry name" value="CUT_N"/>
</dbReference>
<feature type="domain" description="ZP" evidence="3">
    <location>
        <begin position="43"/>
        <end position="294"/>
    </location>
</feature>
<keyword evidence="1" id="KW-1133">Transmembrane helix</keyword>